<feature type="transmembrane region" description="Helical" evidence="1">
    <location>
        <begin position="125"/>
        <end position="146"/>
    </location>
</feature>
<evidence type="ECO:0000256" key="1">
    <source>
        <dbReference type="SAM" id="Phobius"/>
    </source>
</evidence>
<reference evidence="2 3" key="1">
    <citation type="submission" date="2018-04" db="EMBL/GenBank/DDBJ databases">
        <title>Flavobacterium sp. nov., isolated from glacier ice.</title>
        <authorList>
            <person name="Liu Q."/>
            <person name="Xin Y.-H."/>
        </authorList>
    </citation>
    <scope>NUCLEOTIDE SEQUENCE [LARGE SCALE GENOMIC DNA]</scope>
    <source>
        <strain evidence="2 3">RB1R5</strain>
    </source>
</reference>
<keyword evidence="1" id="KW-1133">Transmembrane helix</keyword>
<proteinExistence type="predicted"/>
<accession>A0A2U1JJK2</accession>
<dbReference type="AlphaFoldDB" id="A0A2U1JJK2"/>
<evidence type="ECO:0008006" key="4">
    <source>
        <dbReference type="Google" id="ProtNLM"/>
    </source>
</evidence>
<feature type="transmembrane region" description="Helical" evidence="1">
    <location>
        <begin position="37"/>
        <end position="58"/>
    </location>
</feature>
<name>A0A2U1JJK2_9FLAO</name>
<keyword evidence="1" id="KW-0472">Membrane</keyword>
<dbReference type="Proteomes" id="UP000245449">
    <property type="component" value="Unassembled WGS sequence"/>
</dbReference>
<keyword evidence="1" id="KW-0812">Transmembrane</keyword>
<protein>
    <recommendedName>
        <fullName evidence="4">Beta-carotene 15,15'-monooxygenase</fullName>
    </recommendedName>
</protein>
<comment type="caution">
    <text evidence="2">The sequence shown here is derived from an EMBL/GenBank/DDBJ whole genome shotgun (WGS) entry which is preliminary data.</text>
</comment>
<keyword evidence="3" id="KW-1185">Reference proteome</keyword>
<dbReference type="RefSeq" id="WP_116724634.1">
    <property type="nucleotide sequence ID" value="NZ_QCZI01000007.1"/>
</dbReference>
<evidence type="ECO:0000313" key="3">
    <source>
        <dbReference type="Proteomes" id="UP000245449"/>
    </source>
</evidence>
<feature type="transmembrane region" description="Helical" evidence="1">
    <location>
        <begin position="78"/>
        <end position="96"/>
    </location>
</feature>
<feature type="transmembrane region" description="Helical" evidence="1">
    <location>
        <begin position="166"/>
        <end position="190"/>
    </location>
</feature>
<dbReference type="EMBL" id="QCZI01000007">
    <property type="protein sequence ID" value="PWA05321.1"/>
    <property type="molecule type" value="Genomic_DNA"/>
</dbReference>
<gene>
    <name evidence="2" type="ORF">DB895_06885</name>
</gene>
<organism evidence="2 3">
    <name type="scientific">Flavobacterium psychrotolerans</name>
    <dbReference type="NCBI Taxonomy" id="2169410"/>
    <lineage>
        <taxon>Bacteria</taxon>
        <taxon>Pseudomonadati</taxon>
        <taxon>Bacteroidota</taxon>
        <taxon>Flavobacteriia</taxon>
        <taxon>Flavobacteriales</taxon>
        <taxon>Flavobacteriaceae</taxon>
        <taxon>Flavobacterium</taxon>
    </lineage>
</organism>
<dbReference type="OrthoDB" id="709028at2"/>
<evidence type="ECO:0000313" key="2">
    <source>
        <dbReference type="EMBL" id="PWA05321.1"/>
    </source>
</evidence>
<sequence>MEELDLLKKDWQKNENSFTPISEMEIYKMLHKKSSSVVRWILIISVLEFIFWSVITLLLTDDGYQNKLHEYGIEKMMFAINCVNYLIIIAFIAVFYKNYKTISTTDSTHQLMENILKTKKTVRNYIWYNLTMAAISIIISIVLLFYHNPEIISMMEKANSKGHKILFIIISTGISALFIGVIIGLFWLFYKLLYGILLKKLYANYSELEKIDL</sequence>